<protein>
    <recommendedName>
        <fullName evidence="1">DNA-directed DNA polymerase</fullName>
        <ecNumber evidence="1">2.7.7.7</ecNumber>
    </recommendedName>
</protein>
<keyword evidence="6" id="KW-0238">DNA-binding</keyword>
<dbReference type="InterPro" id="IPR036279">
    <property type="entry name" value="5-3_exonuclease_C_sf"/>
</dbReference>
<dbReference type="NCBIfam" id="TIGR00594">
    <property type="entry name" value="polc"/>
    <property type="match status" value="1"/>
</dbReference>
<dbReference type="SUPFAM" id="SSF89550">
    <property type="entry name" value="PHP domain-like"/>
    <property type="match status" value="1"/>
</dbReference>
<evidence type="ECO:0000256" key="1">
    <source>
        <dbReference type="ARBA" id="ARBA00012417"/>
    </source>
</evidence>
<dbReference type="InterPro" id="IPR011708">
    <property type="entry name" value="DNA_pol3_alpha_NTPase_dom"/>
</dbReference>
<dbReference type="InterPro" id="IPR029060">
    <property type="entry name" value="PIN-like_dom_sf"/>
</dbReference>
<dbReference type="Pfam" id="PF02811">
    <property type="entry name" value="PHP"/>
    <property type="match status" value="1"/>
</dbReference>
<evidence type="ECO:0000256" key="2">
    <source>
        <dbReference type="ARBA" id="ARBA00022679"/>
    </source>
</evidence>
<proteinExistence type="predicted"/>
<dbReference type="GO" id="GO:0006260">
    <property type="term" value="P:DNA replication"/>
    <property type="evidence" value="ECO:0007669"/>
    <property type="project" value="UniProtKB-KW"/>
</dbReference>
<keyword evidence="2 10" id="KW-0808">Transferase</keyword>
<dbReference type="InterPro" id="IPR029460">
    <property type="entry name" value="DNAPol_HHH"/>
</dbReference>
<dbReference type="SMART" id="SM00279">
    <property type="entry name" value="HhH2"/>
    <property type="match status" value="1"/>
</dbReference>
<gene>
    <name evidence="10" type="primary">dnaE1</name>
    <name evidence="10" type="ORF">CIB43_00039</name>
</gene>
<dbReference type="GO" id="GO:0008408">
    <property type="term" value="F:3'-5' exonuclease activity"/>
    <property type="evidence" value="ECO:0007669"/>
    <property type="project" value="InterPro"/>
</dbReference>
<keyword evidence="3 10" id="KW-0548">Nucleotidyltransferase</keyword>
<dbReference type="CDD" id="cd09898">
    <property type="entry name" value="H3TH_53EXO"/>
    <property type="match status" value="1"/>
</dbReference>
<dbReference type="InterPro" id="IPR002421">
    <property type="entry name" value="5-3_exonuclease"/>
</dbReference>
<organism evidence="10 11">
    <name type="scientific">Mesomycoplasma hyopneumoniae</name>
    <name type="common">Mycoplasma hyopneumoniae</name>
    <dbReference type="NCBI Taxonomy" id="2099"/>
    <lineage>
        <taxon>Bacteria</taxon>
        <taxon>Bacillati</taxon>
        <taxon>Mycoplasmatota</taxon>
        <taxon>Mycoplasmoidales</taxon>
        <taxon>Metamycoplasmataceae</taxon>
        <taxon>Mesomycoplasma</taxon>
    </lineage>
</organism>
<evidence type="ECO:0000256" key="3">
    <source>
        <dbReference type="ARBA" id="ARBA00022695"/>
    </source>
</evidence>
<feature type="domain" description="5'-3' exonuclease" evidence="8">
    <location>
        <begin position="986"/>
        <end position="1248"/>
    </location>
</feature>
<dbReference type="SUPFAM" id="SSF88723">
    <property type="entry name" value="PIN domain-like"/>
    <property type="match status" value="1"/>
</dbReference>
<dbReference type="NCBIfam" id="NF005516">
    <property type="entry name" value="PRK07135.1"/>
    <property type="match status" value="1"/>
</dbReference>
<evidence type="ECO:0000259" key="9">
    <source>
        <dbReference type="SMART" id="SM00481"/>
    </source>
</evidence>
<dbReference type="Gene3D" id="1.10.150.20">
    <property type="entry name" value="5' to 3' exonuclease, C-terminal subdomain"/>
    <property type="match status" value="1"/>
</dbReference>
<dbReference type="Gene3D" id="1.10.10.1600">
    <property type="entry name" value="Bacterial DNA polymerase III alpha subunit, thumb domain"/>
    <property type="match status" value="1"/>
</dbReference>
<name>A0A223M933_MESHO</name>
<dbReference type="Pfam" id="PF01367">
    <property type="entry name" value="5_3_exonuc"/>
    <property type="match status" value="1"/>
</dbReference>
<dbReference type="InterPro" id="IPR020046">
    <property type="entry name" value="5-3_exonucl_a-hlix_arch_N"/>
</dbReference>
<dbReference type="InterPro" id="IPR003141">
    <property type="entry name" value="Pol/His_phosphatase_N"/>
</dbReference>
<dbReference type="Pfam" id="PF07733">
    <property type="entry name" value="DNA_pol3_alpha"/>
    <property type="match status" value="1"/>
</dbReference>
<dbReference type="NCBIfam" id="NF011546">
    <property type="entry name" value="PRK14976.1-3"/>
    <property type="match status" value="1"/>
</dbReference>
<dbReference type="PANTHER" id="PTHR32294:SF0">
    <property type="entry name" value="DNA POLYMERASE III SUBUNIT ALPHA"/>
    <property type="match status" value="1"/>
</dbReference>
<evidence type="ECO:0000313" key="11">
    <source>
        <dbReference type="Proteomes" id="UP000215452"/>
    </source>
</evidence>
<reference evidence="10 11" key="1">
    <citation type="submission" date="2017-08" db="EMBL/GenBank/DDBJ databases">
        <title>The complete genome sequence of a Mycoplasma hyopneumoniae isolate in Korea.</title>
        <authorList>
            <person name="Han J."/>
            <person name="Lee N."/>
        </authorList>
    </citation>
    <scope>NUCLEOTIDE SEQUENCE [LARGE SCALE GENOMIC DNA]</scope>
    <source>
        <strain evidence="10 11">KM014</strain>
    </source>
</reference>
<dbReference type="GO" id="GO:0003677">
    <property type="term" value="F:DNA binding"/>
    <property type="evidence" value="ECO:0007669"/>
    <property type="project" value="UniProtKB-KW"/>
</dbReference>
<dbReference type="Proteomes" id="UP000215452">
    <property type="component" value="Chromosome"/>
</dbReference>
<dbReference type="SUPFAM" id="SSF47807">
    <property type="entry name" value="5' to 3' exonuclease, C-terminal subdomain"/>
    <property type="match status" value="1"/>
</dbReference>
<comment type="catalytic activity">
    <reaction evidence="7">
        <text>DNA(n) + a 2'-deoxyribonucleoside 5'-triphosphate = DNA(n+1) + diphosphate</text>
        <dbReference type="Rhea" id="RHEA:22508"/>
        <dbReference type="Rhea" id="RHEA-COMP:17339"/>
        <dbReference type="Rhea" id="RHEA-COMP:17340"/>
        <dbReference type="ChEBI" id="CHEBI:33019"/>
        <dbReference type="ChEBI" id="CHEBI:61560"/>
        <dbReference type="ChEBI" id="CHEBI:173112"/>
        <dbReference type="EC" id="2.7.7.7"/>
    </reaction>
</comment>
<feature type="domain" description="Polymerase/histidinol phosphatase N-terminal" evidence="9">
    <location>
        <begin position="4"/>
        <end position="71"/>
    </location>
</feature>
<dbReference type="SMART" id="SM00475">
    <property type="entry name" value="53EXOc"/>
    <property type="match status" value="1"/>
</dbReference>
<dbReference type="GO" id="GO:0003887">
    <property type="term" value="F:DNA-directed DNA polymerase activity"/>
    <property type="evidence" value="ECO:0007669"/>
    <property type="project" value="UniProtKB-KW"/>
</dbReference>
<dbReference type="Gene3D" id="3.40.50.1010">
    <property type="entry name" value="5'-nuclease"/>
    <property type="match status" value="1"/>
</dbReference>
<dbReference type="GO" id="GO:0008409">
    <property type="term" value="F:5'-3' exonuclease activity"/>
    <property type="evidence" value="ECO:0007669"/>
    <property type="project" value="InterPro"/>
</dbReference>
<evidence type="ECO:0000256" key="7">
    <source>
        <dbReference type="ARBA" id="ARBA00049244"/>
    </source>
</evidence>
<dbReference type="Pfam" id="PF02739">
    <property type="entry name" value="5_3_exonuc_N"/>
    <property type="match status" value="1"/>
</dbReference>
<dbReference type="InterPro" id="IPR040982">
    <property type="entry name" value="DNA_pol3_finger"/>
</dbReference>
<evidence type="ECO:0000256" key="4">
    <source>
        <dbReference type="ARBA" id="ARBA00022705"/>
    </source>
</evidence>
<sequence length="1277" mass="147765">MQLINLHTRTEYTFLSSTIKLDSLIKFALENNLKTLVITDLNSMFGVPKFYKLCKQNKINPVIGLEIEIENFNFILLAKNYSGYVILSEFSSKKTKKKDLFLTDLAEKDDIIIVDHPKKGFYAQKKEQLGKLFGENQLKNYYIVENNPKIENAVYLQERNLLFAEEKIYLEALSKIKGTTLDSSTKFFDFNKWEQEIDPIIIKRTNYLVENIQIQFPKIDFNLPDLDHKNGLESDLLLKKILKEAVQNRRIELSNYKWKARLQYEYETICKLKFTNYFLIIWDFLKWARKNEILIGPGRGSASGSLVAYLLEITSVNPLKYGLIFERFLNPQRITMPDIDIDIQDTRRQEVIDYLFEKYGPDHCATIITFSTLAAKSVFRDISKTFGIPEVQINKNAKLIPNNANLSQLYDQKSSEFRRLIEKGDNFKAENNSEIYKKIYKISAFLEGMPRQSSTHAAGIVLSKIPITKLVPVHNSKENLNQIQYAAEFIEDFSLLKIDLLGLKNLTIVANILAKINSDGHKITFNQLPISENSTNNLLSQGKTSGIFQLESPGMTASIKKIGVSSINDIIAIISLFRPGPIQQIPTYAKNKERNNWEKIFPEYDKIVESTFGVIIYQEQIMQICQVVAGFNLEQADIIRVAISKKDETKLDKIKENFIKNGTNLGYEPKLVEHIYNLIYKFSDYGFNKAHAVAYATLAYKMAYLKAKYPAYFFVELISNENGGQAKIKKYVGEARNFGFKIHRPNINFSTENAVFDKGKNTIFLPLLMVKGLGTIAIKTIIDERSKNGIYKNFLDFIKRMKLVNFSKVAIEKLIFANTLSDFGNQETLAHNFELLWNHASFVLNDKDGNLVLTTDNFGLDLEFLEKIPYNQEKNYENEVKYLGMSFVDDQNNYLFTNQIRLKDLRIGNEYRLILELKNVIRLRKANSEFFMVILADDENEIKIFTKNPDYLLLETKKHYEFIVFFSKPGKFYLKGSPKKLLTMARKILLIDGTWLTFKSFFGGFHGNRLINSKGEMTFAVHIFFSSVFKLLKLLRPDNVYFAFDFGAKTPRHQMYPDYKKGRIKPPDSLFFQKDQIKKILSLANFLWSEHQDFEADDLIASLKKKIQKKDNEAEILIFSADQDLLQLVDKKTKVITKIKNNFININTQENFYESYGFSPSQVIDFKVLAGDVSDNIKVIEGLGKKTAIKLLEKYKNLDNILLNLDKINQKIANQINQKTKQLLFFKNFIKLNDKANFDFDIFQKLDIKISPLLVEILNELELKKVYENLTELASKY</sequence>
<keyword evidence="5" id="KW-0239">DNA-directed DNA polymerase</keyword>
<accession>A0A223M933</accession>
<dbReference type="InterPro" id="IPR004013">
    <property type="entry name" value="PHP_dom"/>
</dbReference>
<dbReference type="Pfam" id="PF17657">
    <property type="entry name" value="DNA_pol3_finger"/>
    <property type="match status" value="1"/>
</dbReference>
<dbReference type="CDD" id="cd09859">
    <property type="entry name" value="PIN_53EXO"/>
    <property type="match status" value="1"/>
</dbReference>
<dbReference type="InterPro" id="IPR016195">
    <property type="entry name" value="Pol/histidinol_Pase-like"/>
</dbReference>
<evidence type="ECO:0000256" key="5">
    <source>
        <dbReference type="ARBA" id="ARBA00022932"/>
    </source>
</evidence>
<dbReference type="Pfam" id="PF14579">
    <property type="entry name" value="HHH_6"/>
    <property type="match status" value="1"/>
</dbReference>
<dbReference type="Gene3D" id="1.10.150.870">
    <property type="match status" value="1"/>
</dbReference>
<dbReference type="AlphaFoldDB" id="A0A223M933"/>
<keyword evidence="4" id="KW-0235">DNA replication</keyword>
<dbReference type="CDD" id="cd07431">
    <property type="entry name" value="PHP_PolIIIA"/>
    <property type="match status" value="1"/>
</dbReference>
<dbReference type="EMBL" id="CP022714">
    <property type="protein sequence ID" value="ASU13956.1"/>
    <property type="molecule type" value="Genomic_DNA"/>
</dbReference>
<evidence type="ECO:0000313" key="10">
    <source>
        <dbReference type="EMBL" id="ASU13956.1"/>
    </source>
</evidence>
<evidence type="ECO:0000259" key="8">
    <source>
        <dbReference type="SMART" id="SM00475"/>
    </source>
</evidence>
<dbReference type="EC" id="2.7.7.7" evidence="1"/>
<dbReference type="InterPro" id="IPR008918">
    <property type="entry name" value="HhH2"/>
</dbReference>
<dbReference type="InterPro" id="IPR004805">
    <property type="entry name" value="DnaE2/DnaE/PolC"/>
</dbReference>
<dbReference type="SMART" id="SM00481">
    <property type="entry name" value="POLIIIAc"/>
    <property type="match status" value="1"/>
</dbReference>
<evidence type="ECO:0000256" key="6">
    <source>
        <dbReference type="ARBA" id="ARBA00023125"/>
    </source>
</evidence>
<dbReference type="Gene3D" id="3.20.20.140">
    <property type="entry name" value="Metal-dependent hydrolases"/>
    <property type="match status" value="1"/>
</dbReference>
<dbReference type="InterPro" id="IPR041931">
    <property type="entry name" value="DNA_pol3_alpha_thumb_dom"/>
</dbReference>
<dbReference type="InterPro" id="IPR020045">
    <property type="entry name" value="DNA_polI_H3TH"/>
</dbReference>
<dbReference type="PANTHER" id="PTHR32294">
    <property type="entry name" value="DNA POLYMERASE III SUBUNIT ALPHA"/>
    <property type="match status" value="1"/>
</dbReference>